<dbReference type="STRING" id="1515612.SKP52_21265"/>
<dbReference type="SUPFAM" id="SSF51395">
    <property type="entry name" value="FMN-linked oxidoreductases"/>
    <property type="match status" value="1"/>
</dbReference>
<dbReference type="GO" id="GO:0005829">
    <property type="term" value="C:cytosol"/>
    <property type="evidence" value="ECO:0007669"/>
    <property type="project" value="TreeGrafter"/>
</dbReference>
<dbReference type="Gene3D" id="3.20.20.70">
    <property type="entry name" value="Aldolase class I"/>
    <property type="match status" value="1"/>
</dbReference>
<dbReference type="GO" id="GO:0016628">
    <property type="term" value="F:oxidoreductase activity, acting on the CH-CH group of donors, NAD or NADP as acceptor"/>
    <property type="evidence" value="ECO:0007669"/>
    <property type="project" value="UniProtKB-ARBA"/>
</dbReference>
<dbReference type="Pfam" id="PF00724">
    <property type="entry name" value="Oxidored_FMN"/>
    <property type="match status" value="1"/>
</dbReference>
<name>A0A0A7PM07_9SPHN</name>
<reference evidence="5 6" key="1">
    <citation type="journal article" date="2015" name="Int. J. Syst. Evol. Microbiol.">
        <title>Description of Sphingopyxis fribergensis sp. nov. - a soil bacterium with the ability to degrade styrene and phenylacetic acid.</title>
        <authorList>
            <person name="Oelschlagel M."/>
            <person name="Ruckert C."/>
            <person name="Kalinowski J."/>
            <person name="Schmidt G."/>
            <person name="Schlomann M."/>
            <person name="Tischler D."/>
        </authorList>
    </citation>
    <scope>NUCLEOTIDE SEQUENCE [LARGE SCALE GENOMIC DNA]</scope>
    <source>
        <strain evidence="5 6">Kp5.2</strain>
    </source>
</reference>
<dbReference type="PANTHER" id="PTHR22893">
    <property type="entry name" value="NADH OXIDOREDUCTASE-RELATED"/>
    <property type="match status" value="1"/>
</dbReference>
<evidence type="ECO:0000256" key="2">
    <source>
        <dbReference type="ARBA" id="ARBA00005979"/>
    </source>
</evidence>
<dbReference type="EMBL" id="CP009122">
    <property type="protein sequence ID" value="AJA11116.1"/>
    <property type="molecule type" value="Genomic_DNA"/>
</dbReference>
<keyword evidence="3 5" id="KW-0560">Oxidoreductase</keyword>
<organism evidence="5 6">
    <name type="scientific">Sphingopyxis fribergensis</name>
    <dbReference type="NCBI Taxonomy" id="1515612"/>
    <lineage>
        <taxon>Bacteria</taxon>
        <taxon>Pseudomonadati</taxon>
        <taxon>Pseudomonadota</taxon>
        <taxon>Alphaproteobacteria</taxon>
        <taxon>Sphingomonadales</taxon>
        <taxon>Sphingomonadaceae</taxon>
        <taxon>Sphingopyxis</taxon>
    </lineage>
</organism>
<proteinExistence type="inferred from homology"/>
<dbReference type="EC" id="1.-.-.-" evidence="5"/>
<dbReference type="HOGENOM" id="CLU_012153_0_0_5"/>
<dbReference type="GO" id="GO:0010181">
    <property type="term" value="F:FMN binding"/>
    <property type="evidence" value="ECO:0007669"/>
    <property type="project" value="InterPro"/>
</dbReference>
<dbReference type="KEGG" id="sphk:SKP52_21265"/>
<dbReference type="RefSeq" id="WP_039578411.1">
    <property type="nucleotide sequence ID" value="NZ_CP009122.1"/>
</dbReference>
<evidence type="ECO:0000256" key="3">
    <source>
        <dbReference type="ARBA" id="ARBA00023002"/>
    </source>
</evidence>
<dbReference type="AlphaFoldDB" id="A0A0A7PM07"/>
<dbReference type="OrthoDB" id="9804454at2"/>
<comment type="cofactor">
    <cofactor evidence="1">
        <name>FMN</name>
        <dbReference type="ChEBI" id="CHEBI:58210"/>
    </cofactor>
</comment>
<keyword evidence="6" id="KW-1185">Reference proteome</keyword>
<dbReference type="FunFam" id="3.20.20.70:FF:000059">
    <property type="entry name" value="N-ethylmaleimide reductase, FMN-linked"/>
    <property type="match status" value="1"/>
</dbReference>
<evidence type="ECO:0000256" key="1">
    <source>
        <dbReference type="ARBA" id="ARBA00001917"/>
    </source>
</evidence>
<dbReference type="Proteomes" id="UP000030907">
    <property type="component" value="Chromosome"/>
</dbReference>
<evidence type="ECO:0000313" key="6">
    <source>
        <dbReference type="Proteomes" id="UP000030907"/>
    </source>
</evidence>
<dbReference type="CDD" id="cd02933">
    <property type="entry name" value="OYE_like_FMN"/>
    <property type="match status" value="1"/>
</dbReference>
<dbReference type="PANTHER" id="PTHR22893:SF91">
    <property type="entry name" value="NADPH DEHYDROGENASE 2-RELATED"/>
    <property type="match status" value="1"/>
</dbReference>
<gene>
    <name evidence="5" type="primary">nemA</name>
    <name evidence="5" type="ORF">SKP52_21265</name>
</gene>
<evidence type="ECO:0000313" key="5">
    <source>
        <dbReference type="EMBL" id="AJA11116.1"/>
    </source>
</evidence>
<dbReference type="InterPro" id="IPR013785">
    <property type="entry name" value="Aldolase_TIM"/>
</dbReference>
<dbReference type="InterPro" id="IPR001155">
    <property type="entry name" value="OxRdtase_FMN_N"/>
</dbReference>
<dbReference type="InterPro" id="IPR045247">
    <property type="entry name" value="Oye-like"/>
</dbReference>
<sequence>MAVSLFDPIKLGAIDAPNRIVMAPLTRGRAGPGFVPNELALEYYRQRASAGLIISEATGISQEGLGWPSAPGLWTEAQVEGWKPVTDAVHAAGGRIVAQLWHMGRLVHSVFNDGKPPVSASATTGTGRAHTPVGRMDLEEARPLRLDEIPRVIADYVKAAENAKKAGFDGVQLHGANGYLIDQFLRDGSNLRDDDYGGSVENRIRLLREVTESLIGVWGKDRVAVRLSPNGETQGVDDSAPEKLFPAAAAALDALGIAFLELREPGPEGTFGRTDVPKQSPAIRAAFKGPLILNSDYDVAKAEAALADGSADAIAFGRPFIGNPDLVERIKSGAEWAADNPQTWYSPGAEGYTDYPALVNA</sequence>
<accession>A0A0A7PM07</accession>
<protein>
    <submittedName>
        <fullName evidence="5">N-ethylmaleimide reductase</fullName>
        <ecNumber evidence="5">1.-.-.-</ecNumber>
    </submittedName>
</protein>
<feature type="domain" description="NADH:flavin oxidoreductase/NADH oxidase N-terminal" evidence="4">
    <location>
        <begin position="4"/>
        <end position="334"/>
    </location>
</feature>
<evidence type="ECO:0000259" key="4">
    <source>
        <dbReference type="Pfam" id="PF00724"/>
    </source>
</evidence>
<comment type="similarity">
    <text evidence="2">Belongs to the NADH:flavin oxidoreductase/NADH oxidase family.</text>
</comment>